<feature type="coiled-coil region" evidence="1">
    <location>
        <begin position="73"/>
        <end position="114"/>
    </location>
</feature>
<evidence type="ECO:0000256" key="2">
    <source>
        <dbReference type="SAM" id="Phobius"/>
    </source>
</evidence>
<gene>
    <name evidence="3" type="ORF">DIABBA_LOCUS8862</name>
</gene>
<organism evidence="3 4">
    <name type="scientific">Diabrotica balteata</name>
    <name type="common">Banded cucumber beetle</name>
    <dbReference type="NCBI Taxonomy" id="107213"/>
    <lineage>
        <taxon>Eukaryota</taxon>
        <taxon>Metazoa</taxon>
        <taxon>Ecdysozoa</taxon>
        <taxon>Arthropoda</taxon>
        <taxon>Hexapoda</taxon>
        <taxon>Insecta</taxon>
        <taxon>Pterygota</taxon>
        <taxon>Neoptera</taxon>
        <taxon>Endopterygota</taxon>
        <taxon>Coleoptera</taxon>
        <taxon>Polyphaga</taxon>
        <taxon>Cucujiformia</taxon>
        <taxon>Chrysomeloidea</taxon>
        <taxon>Chrysomelidae</taxon>
        <taxon>Galerucinae</taxon>
        <taxon>Diabroticina</taxon>
        <taxon>Diabroticites</taxon>
        <taxon>Diabrotica</taxon>
    </lineage>
</organism>
<dbReference type="InterPro" id="IPR037660">
    <property type="entry name" value="CCDC51"/>
</dbReference>
<keyword evidence="2" id="KW-1133">Transmembrane helix</keyword>
<evidence type="ECO:0000313" key="3">
    <source>
        <dbReference type="EMBL" id="CAG9835694.1"/>
    </source>
</evidence>
<evidence type="ECO:0000313" key="4">
    <source>
        <dbReference type="Proteomes" id="UP001153709"/>
    </source>
</evidence>
<evidence type="ECO:0000256" key="1">
    <source>
        <dbReference type="SAM" id="Coils"/>
    </source>
</evidence>
<keyword evidence="1" id="KW-0175">Coiled coil</keyword>
<feature type="transmembrane region" description="Helical" evidence="2">
    <location>
        <begin position="275"/>
        <end position="293"/>
    </location>
</feature>
<protein>
    <submittedName>
        <fullName evidence="3">Uncharacterized protein</fullName>
    </submittedName>
</protein>
<keyword evidence="2" id="KW-0472">Membrane</keyword>
<keyword evidence="2" id="KW-0812">Transmembrane</keyword>
<dbReference type="PANTHER" id="PTHR28624">
    <property type="entry name" value="COILED-COIL DOMAIN-CONTAINING PROTEIN 51"/>
    <property type="match status" value="1"/>
</dbReference>
<dbReference type="AlphaFoldDB" id="A0A9N9T054"/>
<sequence length="299" mass="35055">MYDTVGYLWKQSINQNLESLKKVLNSALAEAPQYLDKLKKDQRKIVFEKIEHLNKWYTKIIGLDEVKVYQDRVTSLQDQLLATQTKRRELNRQLTEVRQQAQEIQSQIQHIDRKEKFDVYCQLISEEREVLNLERSVSATFQDYDQAERDLFTAFTNAVRDSQEKQRSQLEYSKYFGLTLSIIGSFLAFLYTFFWRQDLKLYIDHKISSINVGNIETSIVESINHHMQDIKQLERSNREDILINKKVLRNVINHMNAGETQQLDMPLSHEEASNLLFTGFVGGVGTGLVIYMFKKIVFG</sequence>
<dbReference type="EMBL" id="OU898281">
    <property type="protein sequence ID" value="CAG9835694.1"/>
    <property type="molecule type" value="Genomic_DNA"/>
</dbReference>
<dbReference type="Proteomes" id="UP001153709">
    <property type="component" value="Chromosome 6"/>
</dbReference>
<feature type="transmembrane region" description="Helical" evidence="2">
    <location>
        <begin position="175"/>
        <end position="194"/>
    </location>
</feature>
<name>A0A9N9T054_DIABA</name>
<dbReference type="PANTHER" id="PTHR28624:SF1">
    <property type="entry name" value="MITOCHONDRIAL POTASSIUM CHANNEL"/>
    <property type="match status" value="1"/>
</dbReference>
<dbReference type="OrthoDB" id="6243211at2759"/>
<proteinExistence type="predicted"/>
<accession>A0A9N9T054</accession>
<keyword evidence="4" id="KW-1185">Reference proteome</keyword>
<reference evidence="3" key="1">
    <citation type="submission" date="2022-01" db="EMBL/GenBank/DDBJ databases">
        <authorList>
            <person name="King R."/>
        </authorList>
    </citation>
    <scope>NUCLEOTIDE SEQUENCE</scope>
</reference>